<dbReference type="EMBL" id="KZ613944">
    <property type="protein sequence ID" value="PMD41207.1"/>
    <property type="molecule type" value="Genomic_DNA"/>
</dbReference>
<evidence type="ECO:0000313" key="2">
    <source>
        <dbReference type="EMBL" id="PMD41207.1"/>
    </source>
</evidence>
<name>A0A2J6RRR7_HYAVF</name>
<dbReference type="InterPro" id="IPR052895">
    <property type="entry name" value="HetReg/Transcr_Mod"/>
</dbReference>
<dbReference type="PANTHER" id="PTHR24148:SF73">
    <property type="entry name" value="HET DOMAIN PROTEIN (AFU_ORTHOLOGUE AFUA_8G01020)"/>
    <property type="match status" value="1"/>
</dbReference>
<evidence type="ECO:0000259" key="1">
    <source>
        <dbReference type="Pfam" id="PF06985"/>
    </source>
</evidence>
<accession>A0A2J6RRR7</accession>
<feature type="domain" description="Heterokaryon incompatibility" evidence="1">
    <location>
        <begin position="46"/>
        <end position="179"/>
    </location>
</feature>
<gene>
    <name evidence="2" type="ORF">L207DRAFT_425431</name>
</gene>
<sequence length="179" mass="21212">MKKETRTFREYRYRPLLPHQIRLLSFNTGSEELHIIHTDFNTAPSYTSVSYSWNDQQRDHDVHVDSHKLKIIDNLRIGLPYLIKRASTQFLWVDEICIDQENEAERVIQIPLMEEIYTRCQECLVWLGDGTPETDIAIDAIPRISEHVNLYATLESNLWKGLVNLLSRPWFTRVWTLQE</sequence>
<proteinExistence type="predicted"/>
<dbReference type="InterPro" id="IPR010730">
    <property type="entry name" value="HET"/>
</dbReference>
<protein>
    <recommendedName>
        <fullName evidence="1">Heterokaryon incompatibility domain-containing protein</fullName>
    </recommendedName>
</protein>
<dbReference type="OrthoDB" id="3556612at2759"/>
<keyword evidence="3" id="KW-1185">Reference proteome</keyword>
<dbReference type="AlphaFoldDB" id="A0A2J6RRR7"/>
<reference evidence="2 3" key="1">
    <citation type="submission" date="2016-04" db="EMBL/GenBank/DDBJ databases">
        <title>A degradative enzymes factory behind the ericoid mycorrhizal symbiosis.</title>
        <authorList>
            <consortium name="DOE Joint Genome Institute"/>
            <person name="Martino E."/>
            <person name="Morin E."/>
            <person name="Grelet G."/>
            <person name="Kuo A."/>
            <person name="Kohler A."/>
            <person name="Daghino S."/>
            <person name="Barry K."/>
            <person name="Choi C."/>
            <person name="Cichocki N."/>
            <person name="Clum A."/>
            <person name="Copeland A."/>
            <person name="Hainaut M."/>
            <person name="Haridas S."/>
            <person name="Labutti K."/>
            <person name="Lindquist E."/>
            <person name="Lipzen A."/>
            <person name="Khouja H.-R."/>
            <person name="Murat C."/>
            <person name="Ohm R."/>
            <person name="Olson A."/>
            <person name="Spatafora J."/>
            <person name="Veneault-Fourrey C."/>
            <person name="Henrissat B."/>
            <person name="Grigoriev I."/>
            <person name="Martin F."/>
            <person name="Perotto S."/>
        </authorList>
    </citation>
    <scope>NUCLEOTIDE SEQUENCE [LARGE SCALE GENOMIC DNA]</scope>
    <source>
        <strain evidence="2 3">F</strain>
    </source>
</reference>
<organism evidence="2 3">
    <name type="scientific">Hyaloscypha variabilis (strain UAMH 11265 / GT02V1 / F)</name>
    <name type="common">Meliniomyces variabilis</name>
    <dbReference type="NCBI Taxonomy" id="1149755"/>
    <lineage>
        <taxon>Eukaryota</taxon>
        <taxon>Fungi</taxon>
        <taxon>Dikarya</taxon>
        <taxon>Ascomycota</taxon>
        <taxon>Pezizomycotina</taxon>
        <taxon>Leotiomycetes</taxon>
        <taxon>Helotiales</taxon>
        <taxon>Hyaloscyphaceae</taxon>
        <taxon>Hyaloscypha</taxon>
        <taxon>Hyaloscypha variabilis</taxon>
    </lineage>
</organism>
<dbReference type="STRING" id="1149755.A0A2J6RRR7"/>
<feature type="non-terminal residue" evidence="2">
    <location>
        <position position="179"/>
    </location>
</feature>
<dbReference type="PANTHER" id="PTHR24148">
    <property type="entry name" value="ANKYRIN REPEAT DOMAIN-CONTAINING PROTEIN 39 HOMOLOG-RELATED"/>
    <property type="match status" value="1"/>
</dbReference>
<evidence type="ECO:0000313" key="3">
    <source>
        <dbReference type="Proteomes" id="UP000235786"/>
    </source>
</evidence>
<dbReference type="Pfam" id="PF06985">
    <property type="entry name" value="HET"/>
    <property type="match status" value="1"/>
</dbReference>
<dbReference type="Proteomes" id="UP000235786">
    <property type="component" value="Unassembled WGS sequence"/>
</dbReference>